<proteinExistence type="predicted"/>
<dbReference type="EMBL" id="VSSQ01048911">
    <property type="protein sequence ID" value="MPN02961.1"/>
    <property type="molecule type" value="Genomic_DNA"/>
</dbReference>
<gene>
    <name evidence="2" type="ORF">SDC9_150182</name>
</gene>
<dbReference type="AlphaFoldDB" id="A0A645ELS6"/>
<sequence length="68" mass="7775">MASFLEFIQKKGIKVVCLHVSGHADAETIDALIQKVQPSAIIPVHTINSSWFDRYHDIRIEKDMTYAF</sequence>
<dbReference type="Pfam" id="PF07521">
    <property type="entry name" value="RMMBL"/>
    <property type="match status" value="1"/>
</dbReference>
<accession>A0A645ELS6</accession>
<protein>
    <recommendedName>
        <fullName evidence="1">Zn-dependent metallo-hydrolase RNA specificity domain-containing protein</fullName>
    </recommendedName>
</protein>
<dbReference type="InterPro" id="IPR036866">
    <property type="entry name" value="RibonucZ/Hydroxyglut_hydro"/>
</dbReference>
<dbReference type="Gene3D" id="3.60.15.10">
    <property type="entry name" value="Ribonuclease Z/Hydroxyacylglutathione hydrolase-like"/>
    <property type="match status" value="1"/>
</dbReference>
<evidence type="ECO:0000259" key="1">
    <source>
        <dbReference type="Pfam" id="PF07521"/>
    </source>
</evidence>
<comment type="caution">
    <text evidence="2">The sequence shown here is derived from an EMBL/GenBank/DDBJ whole genome shotgun (WGS) entry which is preliminary data.</text>
</comment>
<organism evidence="2">
    <name type="scientific">bioreactor metagenome</name>
    <dbReference type="NCBI Taxonomy" id="1076179"/>
    <lineage>
        <taxon>unclassified sequences</taxon>
        <taxon>metagenomes</taxon>
        <taxon>ecological metagenomes</taxon>
    </lineage>
</organism>
<feature type="domain" description="Zn-dependent metallo-hydrolase RNA specificity" evidence="1">
    <location>
        <begin position="18"/>
        <end position="46"/>
    </location>
</feature>
<dbReference type="InterPro" id="IPR042173">
    <property type="entry name" value="RNase_J_2"/>
</dbReference>
<reference evidence="2" key="1">
    <citation type="submission" date="2019-08" db="EMBL/GenBank/DDBJ databases">
        <authorList>
            <person name="Kucharzyk K."/>
            <person name="Murdoch R.W."/>
            <person name="Higgins S."/>
            <person name="Loffler F."/>
        </authorList>
    </citation>
    <scope>NUCLEOTIDE SEQUENCE</scope>
</reference>
<name>A0A645ELS6_9ZZZZ</name>
<dbReference type="Gene3D" id="3.40.50.10710">
    <property type="entry name" value="Metallo-hydrolase/oxidoreductase"/>
    <property type="match status" value="1"/>
</dbReference>
<dbReference type="InterPro" id="IPR011108">
    <property type="entry name" value="RMMBL"/>
</dbReference>
<evidence type="ECO:0000313" key="2">
    <source>
        <dbReference type="EMBL" id="MPN02961.1"/>
    </source>
</evidence>